<dbReference type="SMART" id="SM00148">
    <property type="entry name" value="PLCXc"/>
    <property type="match status" value="1"/>
</dbReference>
<dbReference type="OrthoDB" id="269822at2759"/>
<keyword evidence="14" id="KW-1185">Reference proteome</keyword>
<evidence type="ECO:0000256" key="5">
    <source>
        <dbReference type="ARBA" id="ARBA00022801"/>
    </source>
</evidence>
<comment type="caution">
    <text evidence="13">The sequence shown here is derived from an EMBL/GenBank/DDBJ whole genome shotgun (WGS) entry which is preliminary data.</text>
</comment>
<dbReference type="InterPro" id="IPR035892">
    <property type="entry name" value="C2_domain_sf"/>
</dbReference>
<evidence type="ECO:0000256" key="10">
    <source>
        <dbReference type="SAM" id="MobiDB-lite"/>
    </source>
</evidence>
<dbReference type="PRINTS" id="PR00390">
    <property type="entry name" value="PHPHLIPASEC"/>
</dbReference>
<dbReference type="InterPro" id="IPR011992">
    <property type="entry name" value="EF-hand-dom_pair"/>
</dbReference>
<dbReference type="Proteomes" id="UP000036987">
    <property type="component" value="Unassembled WGS sequence"/>
</dbReference>
<dbReference type="InterPro" id="IPR001711">
    <property type="entry name" value="PLipase_C_Pinositol-sp_Y"/>
</dbReference>
<dbReference type="SUPFAM" id="SSF49562">
    <property type="entry name" value="C2 domain (Calcium/lipid-binding domain, CaLB)"/>
    <property type="match status" value="1"/>
</dbReference>
<dbReference type="Gene3D" id="3.20.20.190">
    <property type="entry name" value="Phosphatidylinositol (PI) phosphodiesterase"/>
    <property type="match status" value="1"/>
</dbReference>
<dbReference type="FunFam" id="2.60.40.150:FF:000060">
    <property type="entry name" value="Phosphoinositide phospholipase C"/>
    <property type="match status" value="1"/>
</dbReference>
<keyword evidence="7" id="KW-0472">Membrane</keyword>
<proteinExistence type="predicted"/>
<evidence type="ECO:0000313" key="13">
    <source>
        <dbReference type="EMBL" id="KMZ67590.1"/>
    </source>
</evidence>
<comment type="subcellular location">
    <subcellularLocation>
        <location evidence="2">Cell membrane</location>
        <topology evidence="2">Peripheral membrane protein</topology>
    </subcellularLocation>
</comment>
<accession>A0A0K9PH82</accession>
<dbReference type="InterPro" id="IPR000909">
    <property type="entry name" value="PLipase_C_PInositol-sp_X_dom"/>
</dbReference>
<dbReference type="GO" id="GO:0051209">
    <property type="term" value="P:release of sequestered calcium ion into cytosol"/>
    <property type="evidence" value="ECO:0000318"/>
    <property type="project" value="GO_Central"/>
</dbReference>
<keyword evidence="4" id="KW-1003">Cell membrane</keyword>
<evidence type="ECO:0000256" key="8">
    <source>
        <dbReference type="ARBA" id="ARBA00023224"/>
    </source>
</evidence>
<dbReference type="Pfam" id="PF00387">
    <property type="entry name" value="PI-PLC-Y"/>
    <property type="match status" value="1"/>
</dbReference>
<keyword evidence="8" id="KW-0807">Transducer</keyword>
<evidence type="ECO:0000256" key="6">
    <source>
        <dbReference type="ARBA" id="ARBA00022963"/>
    </source>
</evidence>
<keyword evidence="9" id="KW-0443">Lipid metabolism</keyword>
<sequence length="572" mass="66258">MATNYRVCFCYLRRFRSVTTGPPESIKALFRAYTSDDQTTMSPDQLLRFLTEFQGMKHANLETAREIVNQFRDFRFYIRGGHVRGLSVDSFFRYLFSDHNSPLNPSVHHDMDRPLSHYFIYTGHNSYLTGNQLSSDCSDVPIINALRSGVRVIELDLWPAAKDNICVRHGRTMTVPVELIKCLTSIRQYAFYASEYPLIITLEDHLTAKLQIKVAKMIHETFGEMLYFPEKSLDELPSPEYLKKRILISTKPPKEYLEAKSNENENKNDWVRGDDSEDEGQWGTNTNSEDFEENEKKRHKHPEYKRLIAIPVKKKIVSLKEAFKIDPKNVTRLSLSEEALEKAVVLHGTEIVRFTQRNILRIYPKGTRFTSSNYNPLLGWTHGAQMVAFNLQGHGKSLRTMQGMFRCNGGCGYFKKPDILLNKDLNGLVFNYNFSLLPVKTNLKVRVIMGDGWRFDYSRTHFDNYSPPDFFTKLEMIGVAVDKMKKKTKAIEDNWAPVWDEEFIFPLRVPELALLRIKSREYDVSEKNDFSGETCIPVSELRTGIRAVPLFNNKGLKLNSVKILMEFKFLQI</sequence>
<gene>
    <name evidence="13" type="ORF">ZOSMA_261G00060</name>
</gene>
<dbReference type="STRING" id="29655.A0A0K9PH82"/>
<keyword evidence="6 9" id="KW-0442">Lipid degradation</keyword>
<comment type="catalytic activity">
    <reaction evidence="1 9">
        <text>a 1,2-diacyl-sn-glycero-3-phospho-(1D-myo-inositol-4,5-bisphosphate) + H2O = 1D-myo-inositol 1,4,5-trisphosphate + a 1,2-diacyl-sn-glycerol + H(+)</text>
        <dbReference type="Rhea" id="RHEA:33179"/>
        <dbReference type="ChEBI" id="CHEBI:15377"/>
        <dbReference type="ChEBI" id="CHEBI:15378"/>
        <dbReference type="ChEBI" id="CHEBI:17815"/>
        <dbReference type="ChEBI" id="CHEBI:58456"/>
        <dbReference type="ChEBI" id="CHEBI:203600"/>
        <dbReference type="EC" id="3.1.4.11"/>
    </reaction>
</comment>
<evidence type="ECO:0000313" key="14">
    <source>
        <dbReference type="Proteomes" id="UP000036987"/>
    </source>
</evidence>
<dbReference type="SMART" id="SM00149">
    <property type="entry name" value="PLCYc"/>
    <property type="match status" value="1"/>
</dbReference>
<dbReference type="InterPro" id="IPR015359">
    <property type="entry name" value="PLC_EF-hand-like"/>
</dbReference>
<evidence type="ECO:0000256" key="4">
    <source>
        <dbReference type="ARBA" id="ARBA00022475"/>
    </source>
</evidence>
<dbReference type="GO" id="GO:0048015">
    <property type="term" value="P:phosphatidylinositol-mediated signaling"/>
    <property type="evidence" value="ECO:0000318"/>
    <property type="project" value="GO_Central"/>
</dbReference>
<evidence type="ECO:0000259" key="11">
    <source>
        <dbReference type="PROSITE" id="PS50004"/>
    </source>
</evidence>
<dbReference type="CDD" id="cd00275">
    <property type="entry name" value="C2_PLC_like"/>
    <property type="match status" value="1"/>
</dbReference>
<dbReference type="InterPro" id="IPR000008">
    <property type="entry name" value="C2_dom"/>
</dbReference>
<feature type="region of interest" description="Disordered" evidence="10">
    <location>
        <begin position="257"/>
        <end position="298"/>
    </location>
</feature>
<dbReference type="PANTHER" id="PTHR10336:SF154">
    <property type="entry name" value="PHOSPHOINOSITIDE PHOSPHOLIPASE C 2"/>
    <property type="match status" value="1"/>
</dbReference>
<dbReference type="Gene3D" id="1.10.238.10">
    <property type="entry name" value="EF-hand"/>
    <property type="match status" value="1"/>
</dbReference>
<evidence type="ECO:0000256" key="7">
    <source>
        <dbReference type="ARBA" id="ARBA00023136"/>
    </source>
</evidence>
<dbReference type="PANTHER" id="PTHR10336">
    <property type="entry name" value="PHOSPHOINOSITIDE-SPECIFIC PHOSPHOLIPASE C FAMILY PROTEIN"/>
    <property type="match status" value="1"/>
</dbReference>
<dbReference type="InterPro" id="IPR001192">
    <property type="entry name" value="PI-PLC_fam"/>
</dbReference>
<dbReference type="InterPro" id="IPR017946">
    <property type="entry name" value="PLC-like_Pdiesterase_TIM-brl"/>
</dbReference>
<dbReference type="GO" id="GO:0005886">
    <property type="term" value="C:plasma membrane"/>
    <property type="evidence" value="ECO:0000318"/>
    <property type="project" value="GO_Central"/>
</dbReference>
<evidence type="ECO:0000259" key="12">
    <source>
        <dbReference type="PROSITE" id="PS50008"/>
    </source>
</evidence>
<dbReference type="GO" id="GO:0004435">
    <property type="term" value="F:phosphatidylinositol-4,5-bisphosphate phospholipase C activity"/>
    <property type="evidence" value="ECO:0000318"/>
    <property type="project" value="GO_Central"/>
</dbReference>
<dbReference type="EMBL" id="LFYR01000893">
    <property type="protein sequence ID" value="KMZ67590.1"/>
    <property type="molecule type" value="Genomic_DNA"/>
</dbReference>
<evidence type="ECO:0000256" key="2">
    <source>
        <dbReference type="ARBA" id="ARBA00004202"/>
    </source>
</evidence>
<dbReference type="OMA" id="FRANGVC"/>
<dbReference type="Pfam" id="PF09279">
    <property type="entry name" value="EF-hand_like"/>
    <property type="match status" value="1"/>
</dbReference>
<dbReference type="PROSITE" id="PS50008">
    <property type="entry name" value="PIPLC_Y_DOMAIN"/>
    <property type="match status" value="1"/>
</dbReference>
<feature type="domain" description="C2" evidence="11">
    <location>
        <begin position="424"/>
        <end position="552"/>
    </location>
</feature>
<dbReference type="EC" id="3.1.4.11" evidence="3 9"/>
<dbReference type="FunFam" id="3.20.20.190:FF:000010">
    <property type="entry name" value="Phosphoinositide phospholipase C"/>
    <property type="match status" value="1"/>
</dbReference>
<evidence type="ECO:0000256" key="3">
    <source>
        <dbReference type="ARBA" id="ARBA00012368"/>
    </source>
</evidence>
<dbReference type="GO" id="GO:0016042">
    <property type="term" value="P:lipid catabolic process"/>
    <property type="evidence" value="ECO:0007669"/>
    <property type="project" value="UniProtKB-KW"/>
</dbReference>
<protein>
    <recommendedName>
        <fullName evidence="3 9">Phosphoinositide phospholipase C</fullName>
        <ecNumber evidence="3 9">3.1.4.11</ecNumber>
    </recommendedName>
</protein>
<dbReference type="PROSITE" id="PS50004">
    <property type="entry name" value="C2"/>
    <property type="match status" value="1"/>
</dbReference>
<feature type="domain" description="PI-PLC Y-box" evidence="12">
    <location>
        <begin position="334"/>
        <end position="420"/>
    </location>
</feature>
<evidence type="ECO:0000256" key="1">
    <source>
        <dbReference type="ARBA" id="ARBA00001195"/>
    </source>
</evidence>
<keyword evidence="5 9" id="KW-0378">Hydrolase</keyword>
<dbReference type="PROSITE" id="PS50007">
    <property type="entry name" value="PIPLC_X_DOMAIN"/>
    <property type="match status" value="1"/>
</dbReference>
<dbReference type="Pfam" id="PF00388">
    <property type="entry name" value="PI-PLC-X"/>
    <property type="match status" value="1"/>
</dbReference>
<organism evidence="13 14">
    <name type="scientific">Zostera marina</name>
    <name type="common">Eelgrass</name>
    <dbReference type="NCBI Taxonomy" id="29655"/>
    <lineage>
        <taxon>Eukaryota</taxon>
        <taxon>Viridiplantae</taxon>
        <taxon>Streptophyta</taxon>
        <taxon>Embryophyta</taxon>
        <taxon>Tracheophyta</taxon>
        <taxon>Spermatophyta</taxon>
        <taxon>Magnoliopsida</taxon>
        <taxon>Liliopsida</taxon>
        <taxon>Zosteraceae</taxon>
        <taxon>Zostera</taxon>
    </lineage>
</organism>
<feature type="compositionally biased region" description="Basic and acidic residues" evidence="10">
    <location>
        <begin position="257"/>
        <end position="274"/>
    </location>
</feature>
<evidence type="ECO:0000256" key="9">
    <source>
        <dbReference type="RuleBase" id="RU361133"/>
    </source>
</evidence>
<dbReference type="Gene3D" id="2.60.40.150">
    <property type="entry name" value="C2 domain"/>
    <property type="match status" value="1"/>
</dbReference>
<dbReference type="GO" id="GO:0006950">
    <property type="term" value="P:response to stress"/>
    <property type="evidence" value="ECO:0007669"/>
    <property type="project" value="UniProtKB-ARBA"/>
</dbReference>
<dbReference type="SUPFAM" id="SSF51695">
    <property type="entry name" value="PLC-like phosphodiesterases"/>
    <property type="match status" value="1"/>
</dbReference>
<dbReference type="SUPFAM" id="SSF47473">
    <property type="entry name" value="EF-hand"/>
    <property type="match status" value="1"/>
</dbReference>
<reference evidence="14" key="1">
    <citation type="journal article" date="2016" name="Nature">
        <title>The genome of the seagrass Zostera marina reveals angiosperm adaptation to the sea.</title>
        <authorList>
            <person name="Olsen J.L."/>
            <person name="Rouze P."/>
            <person name="Verhelst B."/>
            <person name="Lin Y.-C."/>
            <person name="Bayer T."/>
            <person name="Collen J."/>
            <person name="Dattolo E."/>
            <person name="De Paoli E."/>
            <person name="Dittami S."/>
            <person name="Maumus F."/>
            <person name="Michel G."/>
            <person name="Kersting A."/>
            <person name="Lauritano C."/>
            <person name="Lohaus R."/>
            <person name="Toepel M."/>
            <person name="Tonon T."/>
            <person name="Vanneste K."/>
            <person name="Amirebrahimi M."/>
            <person name="Brakel J."/>
            <person name="Bostroem C."/>
            <person name="Chovatia M."/>
            <person name="Grimwood J."/>
            <person name="Jenkins J.W."/>
            <person name="Jueterbock A."/>
            <person name="Mraz A."/>
            <person name="Stam W.T."/>
            <person name="Tice H."/>
            <person name="Bornberg-Bauer E."/>
            <person name="Green P.J."/>
            <person name="Pearson G.A."/>
            <person name="Procaccini G."/>
            <person name="Duarte C.M."/>
            <person name="Schmutz J."/>
            <person name="Reusch T.B.H."/>
            <person name="Van de Peer Y."/>
        </authorList>
    </citation>
    <scope>NUCLEOTIDE SEQUENCE [LARGE SCALE GENOMIC DNA]</scope>
    <source>
        <strain evidence="14">cv. Finnish</strain>
    </source>
</reference>
<dbReference type="SMART" id="SM00239">
    <property type="entry name" value="C2"/>
    <property type="match status" value="1"/>
</dbReference>
<dbReference type="Pfam" id="PF00168">
    <property type="entry name" value="C2"/>
    <property type="match status" value="1"/>
</dbReference>
<name>A0A0K9PH82_ZOSMR</name>
<dbReference type="AlphaFoldDB" id="A0A0K9PH82"/>